<feature type="region of interest" description="Disordered" evidence="6">
    <location>
        <begin position="154"/>
        <end position="195"/>
    </location>
</feature>
<evidence type="ECO:0000313" key="7">
    <source>
        <dbReference type="EMBL" id="CAL5229931.1"/>
    </source>
</evidence>
<keyword evidence="3" id="KW-0805">Transcription regulation</keyword>
<protein>
    <submittedName>
        <fullName evidence="7">G13357 protein</fullName>
    </submittedName>
</protein>
<comment type="subcellular location">
    <subcellularLocation>
        <location evidence="1">Nucleus</location>
    </subcellularLocation>
</comment>
<evidence type="ECO:0000313" key="8">
    <source>
        <dbReference type="Proteomes" id="UP001497392"/>
    </source>
</evidence>
<evidence type="ECO:0000256" key="3">
    <source>
        <dbReference type="ARBA" id="ARBA00023015"/>
    </source>
</evidence>
<evidence type="ECO:0000256" key="6">
    <source>
        <dbReference type="SAM" id="MobiDB-lite"/>
    </source>
</evidence>
<dbReference type="EMBL" id="CAXHTA020000021">
    <property type="protein sequence ID" value="CAL5229931.1"/>
    <property type="molecule type" value="Genomic_DNA"/>
</dbReference>
<keyword evidence="5" id="KW-0539">Nucleus</keyword>
<dbReference type="PANTHER" id="PTHR13208">
    <property type="entry name" value="MEDIATOR OF RNA POLYMERASE II TRANSCRIPTION SUBUNIT 4"/>
    <property type="match status" value="1"/>
</dbReference>
<gene>
    <name evidence="7" type="primary">g13357</name>
    <name evidence="7" type="ORF">VP750_LOCUS11837</name>
</gene>
<proteinExistence type="inferred from homology"/>
<evidence type="ECO:0000256" key="4">
    <source>
        <dbReference type="ARBA" id="ARBA00023163"/>
    </source>
</evidence>
<keyword evidence="4" id="KW-0804">Transcription</keyword>
<keyword evidence="8" id="KW-1185">Reference proteome</keyword>
<organism evidence="7 8">
    <name type="scientific">Coccomyxa viridis</name>
    <dbReference type="NCBI Taxonomy" id="1274662"/>
    <lineage>
        <taxon>Eukaryota</taxon>
        <taxon>Viridiplantae</taxon>
        <taxon>Chlorophyta</taxon>
        <taxon>core chlorophytes</taxon>
        <taxon>Trebouxiophyceae</taxon>
        <taxon>Trebouxiophyceae incertae sedis</taxon>
        <taxon>Coccomyxaceae</taxon>
        <taxon>Coccomyxa</taxon>
    </lineage>
</organism>
<dbReference type="Proteomes" id="UP001497392">
    <property type="component" value="Unassembled WGS sequence"/>
</dbReference>
<feature type="compositionally biased region" description="Basic and acidic residues" evidence="6">
    <location>
        <begin position="185"/>
        <end position="195"/>
    </location>
</feature>
<dbReference type="InterPro" id="IPR019258">
    <property type="entry name" value="Mediator_Med4"/>
</dbReference>
<name>A0ABP1GGQ3_9CHLO</name>
<comment type="caution">
    <text evidence="7">The sequence shown here is derived from an EMBL/GenBank/DDBJ whole genome shotgun (WGS) entry which is preliminary data.</text>
</comment>
<feature type="compositionally biased region" description="Low complexity" evidence="6">
    <location>
        <begin position="170"/>
        <end position="182"/>
    </location>
</feature>
<sequence length="222" mass="24536">MTGRGRLPDREILGPGSGDRLHQDALIKLFLRELEEQAQALQQLLNKHAVSEGLGNDQAMASAKDIVTYSHKLCYTTFAPPAYQAGVTVLHNFRPPMPQEWQLRASKLHAHTKRQDRPTSQADDLAVRTNEDQLGAMHSQLPQAPQEKQAVLPELPPMPAGWKPGDPILGDDAGAPAKAGAATSKELEKQPDKHAELPMFELILNPEWEDAEEEFSDEDTDD</sequence>
<evidence type="ECO:0000256" key="2">
    <source>
        <dbReference type="ARBA" id="ARBA00009626"/>
    </source>
</evidence>
<evidence type="ECO:0000256" key="1">
    <source>
        <dbReference type="ARBA" id="ARBA00004123"/>
    </source>
</evidence>
<comment type="similarity">
    <text evidence="2">Belongs to the Mediator complex subunit 4 family.</text>
</comment>
<evidence type="ECO:0000256" key="5">
    <source>
        <dbReference type="ARBA" id="ARBA00023242"/>
    </source>
</evidence>
<dbReference type="PANTHER" id="PTHR13208:SF2">
    <property type="entry name" value="MEDIATOR OF RNA POLYMERASE II TRANSCRIPTION SUBUNIT 4"/>
    <property type="match status" value="1"/>
</dbReference>
<reference evidence="7 8" key="1">
    <citation type="submission" date="2024-06" db="EMBL/GenBank/DDBJ databases">
        <authorList>
            <person name="Kraege A."/>
            <person name="Thomma B."/>
        </authorList>
    </citation>
    <scope>NUCLEOTIDE SEQUENCE [LARGE SCALE GENOMIC DNA]</scope>
</reference>
<accession>A0ABP1GGQ3</accession>